<dbReference type="PANTHER" id="PTHR22899:SF0">
    <property type="entry name" value="F-BOX ASSOCIATED DOMAIN-CONTAINING PROTEIN-RELATED"/>
    <property type="match status" value="1"/>
</dbReference>
<dbReference type="InterPro" id="IPR053222">
    <property type="entry name" value="Zygotic_Embryogenesis-Asso"/>
</dbReference>
<dbReference type="Proteomes" id="UP000008068">
    <property type="component" value="Unassembled WGS sequence"/>
</dbReference>
<keyword evidence="3" id="KW-1185">Reference proteome</keyword>
<dbReference type="STRING" id="135651.G0N0D5"/>
<dbReference type="Pfam" id="PF07735">
    <property type="entry name" value="FBA_2"/>
    <property type="match status" value="1"/>
</dbReference>
<dbReference type="OrthoDB" id="5832245at2759"/>
<dbReference type="eggNOG" id="ENOG502RAXY">
    <property type="taxonomic scope" value="Eukaryota"/>
</dbReference>
<evidence type="ECO:0000313" key="3">
    <source>
        <dbReference type="Proteomes" id="UP000008068"/>
    </source>
</evidence>
<dbReference type="FunCoup" id="G0N0D5">
    <property type="interactions" value="1049"/>
</dbReference>
<reference evidence="3" key="1">
    <citation type="submission" date="2011-07" db="EMBL/GenBank/DDBJ databases">
        <authorList>
            <consortium name="Caenorhabditis brenneri Sequencing and Analysis Consortium"/>
            <person name="Wilson R.K."/>
        </authorList>
    </citation>
    <scope>NUCLEOTIDE SEQUENCE [LARGE SCALE GENOMIC DNA]</scope>
    <source>
        <strain evidence="3">PB2801</strain>
    </source>
</reference>
<dbReference type="PANTHER" id="PTHR22899">
    <property type="entry name" value="CYCLIN-RELATED F-BOX FAMILY"/>
    <property type="match status" value="1"/>
</dbReference>
<dbReference type="InterPro" id="IPR012885">
    <property type="entry name" value="F-box_Sdz-33"/>
</dbReference>
<dbReference type="EMBL" id="GL379824">
    <property type="protein sequence ID" value="EGT48912.1"/>
    <property type="molecule type" value="Genomic_DNA"/>
</dbReference>
<evidence type="ECO:0000313" key="2">
    <source>
        <dbReference type="EMBL" id="EGT48912.1"/>
    </source>
</evidence>
<proteinExistence type="predicted"/>
<gene>
    <name evidence="2" type="ORF">CAEBREN_20459</name>
</gene>
<sequence length="226" mass="26486">MKTWLEHLQNVFNYHKIDSISFSDRSSQFDIDDIKNVFGNIPIVYIENNGRFAFNQMILQHFFPIEELTIMAENFQDSKIPPSLHMQNFVKLTCTESDSHEPTNFTLNDLLLINSKAIRVENFQMPQKLLNKFIKLWQKGSNPHMEYLSINYLDGEENGEQIIMNGIKYEVNPPGRVRNFKHVQFEDPIQVYGGMDIYRLDGVKANINIECGIVEMFVWFDHCVVE</sequence>
<dbReference type="HOGENOM" id="CLU_028840_1_2_1"/>
<feature type="domain" description="Sdz-33 F-box" evidence="1">
    <location>
        <begin position="83"/>
        <end position="150"/>
    </location>
</feature>
<accession>G0N0D5</accession>
<name>G0N0D5_CAEBE</name>
<dbReference type="AlphaFoldDB" id="G0N0D5"/>
<protein>
    <recommendedName>
        <fullName evidence="1">Sdz-33 F-box domain-containing protein</fullName>
    </recommendedName>
</protein>
<evidence type="ECO:0000259" key="1">
    <source>
        <dbReference type="Pfam" id="PF07735"/>
    </source>
</evidence>
<organism evidence="3">
    <name type="scientific">Caenorhabditis brenneri</name>
    <name type="common">Nematode worm</name>
    <dbReference type="NCBI Taxonomy" id="135651"/>
    <lineage>
        <taxon>Eukaryota</taxon>
        <taxon>Metazoa</taxon>
        <taxon>Ecdysozoa</taxon>
        <taxon>Nematoda</taxon>
        <taxon>Chromadorea</taxon>
        <taxon>Rhabditida</taxon>
        <taxon>Rhabditina</taxon>
        <taxon>Rhabditomorpha</taxon>
        <taxon>Rhabditoidea</taxon>
        <taxon>Rhabditidae</taxon>
        <taxon>Peloderinae</taxon>
        <taxon>Caenorhabditis</taxon>
    </lineage>
</organism>
<dbReference type="InParanoid" id="G0N0D5"/>